<reference evidence="6" key="2">
    <citation type="submission" date="2016-10" db="EMBL/GenBank/DDBJ databases">
        <authorList>
            <person name="de Groot N.N."/>
        </authorList>
    </citation>
    <scope>NUCLEOTIDE SEQUENCE [LARGE SCALE GENOMIC DNA]</scope>
    <source>
        <strain evidence="6">DSM 1551</strain>
    </source>
</reference>
<dbReference type="Proteomes" id="UP000198558">
    <property type="component" value="Unassembled WGS sequence"/>
</dbReference>
<proteinExistence type="predicted"/>
<dbReference type="InterPro" id="IPR051081">
    <property type="entry name" value="HTH_MetalResp_TranReg"/>
</dbReference>
<dbReference type="PANTHER" id="PTHR33154:SF18">
    <property type="entry name" value="ARSENICAL RESISTANCE OPERON REPRESSOR"/>
    <property type="match status" value="1"/>
</dbReference>
<dbReference type="EMBL" id="FOIN01000020">
    <property type="protein sequence ID" value="SET58741.1"/>
    <property type="molecule type" value="Genomic_DNA"/>
</dbReference>
<evidence type="ECO:0000256" key="1">
    <source>
        <dbReference type="ARBA" id="ARBA00023015"/>
    </source>
</evidence>
<accession>A0A1I0FL03</accession>
<evidence type="ECO:0000256" key="2">
    <source>
        <dbReference type="ARBA" id="ARBA00023125"/>
    </source>
</evidence>
<dbReference type="GO" id="GO:0003700">
    <property type="term" value="F:DNA-binding transcription factor activity"/>
    <property type="evidence" value="ECO:0007669"/>
    <property type="project" value="InterPro"/>
</dbReference>
<evidence type="ECO:0000313" key="8">
    <source>
        <dbReference type="Proteomes" id="UP000490821"/>
    </source>
</evidence>
<dbReference type="InterPro" id="IPR036390">
    <property type="entry name" value="WH_DNA-bd_sf"/>
</dbReference>
<dbReference type="RefSeq" id="WP_092354373.1">
    <property type="nucleotide sequence ID" value="NZ_BLMI01000063.1"/>
</dbReference>
<dbReference type="AlphaFoldDB" id="A0A1I0FL03"/>
<dbReference type="Gene3D" id="1.10.10.10">
    <property type="entry name" value="Winged helix-like DNA-binding domain superfamily/Winged helix DNA-binding domain"/>
    <property type="match status" value="1"/>
</dbReference>
<keyword evidence="2" id="KW-0238">DNA-binding</keyword>
<evidence type="ECO:0000313" key="6">
    <source>
        <dbReference type="EMBL" id="SET58741.1"/>
    </source>
</evidence>
<dbReference type="PRINTS" id="PR00778">
    <property type="entry name" value="HTHARSR"/>
</dbReference>
<feature type="domain" description="HTH arsR-type" evidence="4">
    <location>
        <begin position="1"/>
        <end position="90"/>
    </location>
</feature>
<dbReference type="GO" id="GO:0003677">
    <property type="term" value="F:DNA binding"/>
    <property type="evidence" value="ECO:0007669"/>
    <property type="project" value="UniProtKB-KW"/>
</dbReference>
<protein>
    <submittedName>
        <fullName evidence="6">ArsR family transcriptional regulator</fullName>
    </submittedName>
    <submittedName>
        <fullName evidence="5">Arsenical resistance operon repressor</fullName>
    </submittedName>
</protein>
<dbReference type="NCBIfam" id="NF033788">
    <property type="entry name" value="HTH_metalloreg"/>
    <property type="match status" value="1"/>
</dbReference>
<dbReference type="SUPFAM" id="SSF46785">
    <property type="entry name" value="Winged helix' DNA-binding domain"/>
    <property type="match status" value="1"/>
</dbReference>
<dbReference type="GeneID" id="78288661"/>
<keyword evidence="3" id="KW-0804">Transcription</keyword>
<dbReference type="Pfam" id="PF01022">
    <property type="entry name" value="HTH_5"/>
    <property type="match status" value="1"/>
</dbReference>
<dbReference type="OrthoDB" id="9798835at2"/>
<evidence type="ECO:0000313" key="7">
    <source>
        <dbReference type="Proteomes" id="UP000198558"/>
    </source>
</evidence>
<gene>
    <name evidence="5" type="primary">arsR</name>
    <name evidence="5" type="ORF">IMSAGC017_00613</name>
    <name evidence="6" type="ORF">SAMN04489758_12024</name>
</gene>
<dbReference type="SMART" id="SM00418">
    <property type="entry name" value="HTH_ARSR"/>
    <property type="match status" value="1"/>
</dbReference>
<dbReference type="InterPro" id="IPR036388">
    <property type="entry name" value="WH-like_DNA-bd_sf"/>
</dbReference>
<dbReference type="EMBL" id="BLMI01000063">
    <property type="protein sequence ID" value="GFI40578.1"/>
    <property type="molecule type" value="Genomic_DNA"/>
</dbReference>
<evidence type="ECO:0000256" key="3">
    <source>
        <dbReference type="ARBA" id="ARBA00023163"/>
    </source>
</evidence>
<keyword evidence="7" id="KW-1185">Reference proteome</keyword>
<dbReference type="PANTHER" id="PTHR33154">
    <property type="entry name" value="TRANSCRIPTIONAL REGULATOR, ARSR FAMILY"/>
    <property type="match status" value="1"/>
</dbReference>
<name>A0A1I0FL03_9FIRM</name>
<reference evidence="5 8" key="3">
    <citation type="journal article" date="2020" name="Microbiome">
        <title>Single-cell genomics of uncultured bacteria reveals dietary fiber responders in the mouse gut microbiota.</title>
        <authorList>
            <person name="Chijiiwa R."/>
            <person name="Hosokawa M."/>
            <person name="Kogawa M."/>
            <person name="Nishikawa Y."/>
            <person name="Ide K."/>
            <person name="Sakanashi C."/>
            <person name="Takahashi K."/>
            <person name="Takeyama H."/>
        </authorList>
    </citation>
    <scope>NUCLEOTIDE SEQUENCE [LARGE SCALE GENOMIC DNA]</scope>
    <source>
        <strain evidence="5">IMSAGC_017</strain>
    </source>
</reference>
<evidence type="ECO:0000259" key="4">
    <source>
        <dbReference type="PROSITE" id="PS50987"/>
    </source>
</evidence>
<keyword evidence="1" id="KW-0805">Transcription regulation</keyword>
<dbReference type="PROSITE" id="PS50987">
    <property type="entry name" value="HTH_ARSR_2"/>
    <property type="match status" value="1"/>
</dbReference>
<dbReference type="Proteomes" id="UP000490821">
    <property type="component" value="Unassembled WGS sequence"/>
</dbReference>
<dbReference type="InterPro" id="IPR011991">
    <property type="entry name" value="ArsR-like_HTH"/>
</dbReference>
<reference evidence="7" key="1">
    <citation type="submission" date="2016-10" db="EMBL/GenBank/DDBJ databases">
        <authorList>
            <person name="Varghese N."/>
            <person name="Submissions S."/>
        </authorList>
    </citation>
    <scope>NUCLEOTIDE SEQUENCE [LARGE SCALE GENOMIC DNA]</scope>
    <source>
        <strain evidence="7">DSM 1551</strain>
    </source>
</reference>
<dbReference type="CDD" id="cd00090">
    <property type="entry name" value="HTH_ARSR"/>
    <property type="match status" value="1"/>
</dbReference>
<sequence length="90" mass="10365">MEKDYEKDARIFKAFCDPNRLKILDILKVGEYCACKLLDILDVSQSTLSHHMKILTDSGIVNVRKEGKWSHYSLSEDGIQIAIDYLSQMK</sequence>
<evidence type="ECO:0000313" key="5">
    <source>
        <dbReference type="EMBL" id="GFI40578.1"/>
    </source>
</evidence>
<organism evidence="6 7">
    <name type="scientific">Thomasclavelia cocleata</name>
    <dbReference type="NCBI Taxonomy" id="69824"/>
    <lineage>
        <taxon>Bacteria</taxon>
        <taxon>Bacillati</taxon>
        <taxon>Bacillota</taxon>
        <taxon>Erysipelotrichia</taxon>
        <taxon>Erysipelotrichales</taxon>
        <taxon>Coprobacillaceae</taxon>
        <taxon>Thomasclavelia</taxon>
    </lineage>
</organism>
<dbReference type="InterPro" id="IPR001845">
    <property type="entry name" value="HTH_ArsR_DNA-bd_dom"/>
</dbReference>